<keyword evidence="4" id="KW-1185">Reference proteome</keyword>
<feature type="domain" description="EH" evidence="2">
    <location>
        <begin position="35"/>
        <end position="140"/>
    </location>
</feature>
<name>A0A8R1V7F2_PRIPA</name>
<reference evidence="3" key="2">
    <citation type="submission" date="2022-06" db="UniProtKB">
        <authorList>
            <consortium name="EnsemblMetazoa"/>
        </authorList>
    </citation>
    <scope>IDENTIFICATION</scope>
    <source>
        <strain evidence="3">PS312</strain>
    </source>
</reference>
<evidence type="ECO:0000256" key="1">
    <source>
        <dbReference type="SAM" id="MobiDB-lite"/>
    </source>
</evidence>
<feature type="region of interest" description="Disordered" evidence="1">
    <location>
        <begin position="136"/>
        <end position="170"/>
    </location>
</feature>
<evidence type="ECO:0000313" key="4">
    <source>
        <dbReference type="Proteomes" id="UP000005239"/>
    </source>
</evidence>
<dbReference type="PANTHER" id="PTHR15463">
    <property type="entry name" value="AP1 GAMMA SUBUNIT BINDING PROTEIN 1"/>
    <property type="match status" value="1"/>
</dbReference>
<dbReference type="EnsemblMetazoa" id="PPA46705.1">
    <property type="protein sequence ID" value="PPA46705.1"/>
    <property type="gene ID" value="WBGene00304484"/>
</dbReference>
<dbReference type="PANTHER" id="PTHR15463:SF2">
    <property type="entry name" value="SYNERGIN GAMMA"/>
    <property type="match status" value="1"/>
</dbReference>
<evidence type="ECO:0000313" key="3">
    <source>
        <dbReference type="EnsemblMetazoa" id="PPA46705.1"/>
    </source>
</evidence>
<dbReference type="Gene3D" id="1.10.238.10">
    <property type="entry name" value="EF-hand"/>
    <property type="match status" value="1"/>
</dbReference>
<gene>
    <name evidence="3" type="primary">WBGene00304484</name>
</gene>
<sequence>MEWVMQTGNVPVAIPGKPGCLSGGGGGIVPPALLQESRIPPFYLEAIALCGANTPSALPNTALVYKLMVTSSLPRSVLSYIWSAVNRSLPGQLTRSEFFSALALIALAQRGESLVALCSMGSLPLPSLHSISSISSPSMGRVEGGGEGGRMSMAPLTPSTSSTSFTPSIPTPSLTTINQNGFIPTALLASGESGCTKKDLVDLSKNDRREMWERMMNASEEIVDGILKMFDQRTNDVVREVCRTEKGSGVISMIGLVINIMRRVSEADGREEMKKRVEKWHKKWKGIEQYSMCDKVDEQCDDSLINQRCDLCDGMPSSISYGGRFYHGECANLWVNHIDSVLPIHIQQ</sequence>
<dbReference type="InterPro" id="IPR059024">
    <property type="entry name" value="SYNRG_C"/>
</dbReference>
<dbReference type="Pfam" id="PF25999">
    <property type="entry name" value="SYNRG_C"/>
    <property type="match status" value="1"/>
</dbReference>
<dbReference type="SUPFAM" id="SSF47473">
    <property type="entry name" value="EF-hand"/>
    <property type="match status" value="1"/>
</dbReference>
<proteinExistence type="predicted"/>
<dbReference type="PROSITE" id="PS50031">
    <property type="entry name" value="EH"/>
    <property type="match status" value="1"/>
</dbReference>
<organism evidence="3 4">
    <name type="scientific">Pristionchus pacificus</name>
    <name type="common">Parasitic nematode worm</name>
    <dbReference type="NCBI Taxonomy" id="54126"/>
    <lineage>
        <taxon>Eukaryota</taxon>
        <taxon>Metazoa</taxon>
        <taxon>Ecdysozoa</taxon>
        <taxon>Nematoda</taxon>
        <taxon>Chromadorea</taxon>
        <taxon>Rhabditida</taxon>
        <taxon>Rhabditina</taxon>
        <taxon>Diplogasteromorpha</taxon>
        <taxon>Diplogasteroidea</taxon>
        <taxon>Neodiplogasteridae</taxon>
        <taxon>Pristionchus</taxon>
    </lineage>
</organism>
<dbReference type="AlphaFoldDB" id="A0A8R1V7F2"/>
<accession>A0A8R1V7F2</accession>
<reference evidence="4" key="1">
    <citation type="journal article" date="2008" name="Nat. Genet.">
        <title>The Pristionchus pacificus genome provides a unique perspective on nematode lifestyle and parasitism.</title>
        <authorList>
            <person name="Dieterich C."/>
            <person name="Clifton S.W."/>
            <person name="Schuster L.N."/>
            <person name="Chinwalla A."/>
            <person name="Delehaunty K."/>
            <person name="Dinkelacker I."/>
            <person name="Fulton L."/>
            <person name="Fulton R."/>
            <person name="Godfrey J."/>
            <person name="Minx P."/>
            <person name="Mitreva M."/>
            <person name="Roeseler W."/>
            <person name="Tian H."/>
            <person name="Witte H."/>
            <person name="Yang S.P."/>
            <person name="Wilson R.K."/>
            <person name="Sommer R.J."/>
        </authorList>
    </citation>
    <scope>NUCLEOTIDE SEQUENCE [LARGE SCALE GENOMIC DNA]</scope>
    <source>
        <strain evidence="4">PS312</strain>
    </source>
</reference>
<protein>
    <recommendedName>
        <fullName evidence="2">EH domain-containing protein</fullName>
    </recommendedName>
</protein>
<dbReference type="InterPro" id="IPR039656">
    <property type="entry name" value="SYNRG"/>
</dbReference>
<dbReference type="InterPro" id="IPR011992">
    <property type="entry name" value="EF-hand-dom_pair"/>
</dbReference>
<dbReference type="InterPro" id="IPR000261">
    <property type="entry name" value="EH_dom"/>
</dbReference>
<feature type="compositionally biased region" description="Low complexity" evidence="1">
    <location>
        <begin position="155"/>
        <end position="170"/>
    </location>
</feature>
<evidence type="ECO:0000259" key="2">
    <source>
        <dbReference type="PROSITE" id="PS50031"/>
    </source>
</evidence>
<dbReference type="Proteomes" id="UP000005239">
    <property type="component" value="Unassembled WGS sequence"/>
</dbReference>